<proteinExistence type="predicted"/>
<feature type="compositionally biased region" description="Basic and acidic residues" evidence="1">
    <location>
        <begin position="26"/>
        <end position="37"/>
    </location>
</feature>
<protein>
    <submittedName>
        <fullName evidence="2">Uncharacterized protein</fullName>
    </submittedName>
</protein>
<evidence type="ECO:0000313" key="2">
    <source>
        <dbReference type="EMBL" id="OIQ81765.1"/>
    </source>
</evidence>
<dbReference type="EMBL" id="MLJW01000884">
    <property type="protein sequence ID" value="OIQ81765.1"/>
    <property type="molecule type" value="Genomic_DNA"/>
</dbReference>
<accession>A0A1J5R0S3</accession>
<comment type="caution">
    <text evidence="2">The sequence shown here is derived from an EMBL/GenBank/DDBJ whole genome shotgun (WGS) entry which is preliminary data.</text>
</comment>
<sequence length="47" mass="5153">MGCGESRRFPAMLLGWMMVQPARKAEGRSRASARRENSGQGAIFPVT</sequence>
<dbReference type="AlphaFoldDB" id="A0A1J5R0S3"/>
<feature type="region of interest" description="Disordered" evidence="1">
    <location>
        <begin position="26"/>
        <end position="47"/>
    </location>
</feature>
<organism evidence="2">
    <name type="scientific">mine drainage metagenome</name>
    <dbReference type="NCBI Taxonomy" id="410659"/>
    <lineage>
        <taxon>unclassified sequences</taxon>
        <taxon>metagenomes</taxon>
        <taxon>ecological metagenomes</taxon>
    </lineage>
</organism>
<gene>
    <name evidence="2" type="ORF">GALL_364650</name>
</gene>
<name>A0A1J5R0S3_9ZZZZ</name>
<reference evidence="2" key="1">
    <citation type="submission" date="2016-10" db="EMBL/GenBank/DDBJ databases">
        <title>Sequence of Gallionella enrichment culture.</title>
        <authorList>
            <person name="Poehlein A."/>
            <person name="Muehling M."/>
            <person name="Daniel R."/>
        </authorList>
    </citation>
    <scope>NUCLEOTIDE SEQUENCE</scope>
</reference>
<evidence type="ECO:0000256" key="1">
    <source>
        <dbReference type="SAM" id="MobiDB-lite"/>
    </source>
</evidence>